<dbReference type="AlphaFoldDB" id="G8TAA4"/>
<name>G8TAA4_NIAKG</name>
<dbReference type="Proteomes" id="UP000005438">
    <property type="component" value="Chromosome"/>
</dbReference>
<accession>G8TAA4</accession>
<protein>
    <submittedName>
        <fullName evidence="1">Uncharacterized protein</fullName>
    </submittedName>
</protein>
<dbReference type="KEGG" id="nko:Niako_0667"/>
<organism evidence="1 2">
    <name type="scientific">Niastella koreensis (strain DSM 17620 / KACC 11465 / NBRC 106392 / GR20-10)</name>
    <dbReference type="NCBI Taxonomy" id="700598"/>
    <lineage>
        <taxon>Bacteria</taxon>
        <taxon>Pseudomonadati</taxon>
        <taxon>Bacteroidota</taxon>
        <taxon>Chitinophagia</taxon>
        <taxon>Chitinophagales</taxon>
        <taxon>Chitinophagaceae</taxon>
        <taxon>Niastella</taxon>
    </lineage>
</organism>
<dbReference type="STRING" id="700598.Niako_0667"/>
<sequence>MRKLTKKACIATDLYNFFSFNKTQLPGSNWTFILPVLNTIRTLWQELAA</sequence>
<evidence type="ECO:0000313" key="2">
    <source>
        <dbReference type="Proteomes" id="UP000005438"/>
    </source>
</evidence>
<dbReference type="HOGENOM" id="CLU_3138223_0_0_10"/>
<reference evidence="1 2" key="1">
    <citation type="submission" date="2011-12" db="EMBL/GenBank/DDBJ databases">
        <title>The complete genome of Niastella koreensis GR20-10.</title>
        <authorList>
            <consortium name="US DOE Joint Genome Institute (JGI-PGF)"/>
            <person name="Lucas S."/>
            <person name="Han J."/>
            <person name="Lapidus A."/>
            <person name="Bruce D."/>
            <person name="Goodwin L."/>
            <person name="Pitluck S."/>
            <person name="Peters L."/>
            <person name="Kyrpides N."/>
            <person name="Mavromatis K."/>
            <person name="Ivanova N."/>
            <person name="Mikhailova N."/>
            <person name="Davenport K."/>
            <person name="Saunders E."/>
            <person name="Detter J.C."/>
            <person name="Tapia R."/>
            <person name="Han C."/>
            <person name="Land M."/>
            <person name="Hauser L."/>
            <person name="Markowitz V."/>
            <person name="Cheng J.-F."/>
            <person name="Hugenholtz P."/>
            <person name="Woyke T."/>
            <person name="Wu D."/>
            <person name="Tindall B."/>
            <person name="Pomrenke H."/>
            <person name="Brambilla E."/>
            <person name="Klenk H.-P."/>
            <person name="Eisen J.A."/>
        </authorList>
    </citation>
    <scope>NUCLEOTIDE SEQUENCE [LARGE SCALE GENOMIC DNA]</scope>
    <source>
        <strain evidence="2">DSM 17620 / KACC 11465 / NBRC 106392 / GR20-10</strain>
    </source>
</reference>
<dbReference type="RefSeq" id="WP_014216965.1">
    <property type="nucleotide sequence ID" value="NC_016609.1"/>
</dbReference>
<proteinExistence type="predicted"/>
<evidence type="ECO:0000313" key="1">
    <source>
        <dbReference type="EMBL" id="AEV97051.1"/>
    </source>
</evidence>
<dbReference type="EMBL" id="CP003178">
    <property type="protein sequence ID" value="AEV97051.1"/>
    <property type="molecule type" value="Genomic_DNA"/>
</dbReference>
<gene>
    <name evidence="1" type="ordered locus">Niako_0667</name>
</gene>